<dbReference type="PANTHER" id="PTHR13318">
    <property type="entry name" value="PARTNER OF PAIRED, ISOFORM B-RELATED"/>
    <property type="match status" value="1"/>
</dbReference>
<name>A0A6P9ABN5_THRPL</name>
<organism evidence="2">
    <name type="scientific">Thrips palmi</name>
    <name type="common">Melon thrips</name>
    <dbReference type="NCBI Taxonomy" id="161013"/>
    <lineage>
        <taxon>Eukaryota</taxon>
        <taxon>Metazoa</taxon>
        <taxon>Ecdysozoa</taxon>
        <taxon>Arthropoda</taxon>
        <taxon>Hexapoda</taxon>
        <taxon>Insecta</taxon>
        <taxon>Pterygota</taxon>
        <taxon>Neoptera</taxon>
        <taxon>Paraneoptera</taxon>
        <taxon>Thysanoptera</taxon>
        <taxon>Terebrantia</taxon>
        <taxon>Thripoidea</taxon>
        <taxon>Thripidae</taxon>
        <taxon>Thrips</taxon>
    </lineage>
</organism>
<protein>
    <submittedName>
        <fullName evidence="2">Uncharacterized protein LOC117653759</fullName>
    </submittedName>
</protein>
<dbReference type="KEGG" id="tpal:117653759"/>
<gene>
    <name evidence="2" type="primary">LOC117653759</name>
</gene>
<dbReference type="SUPFAM" id="SSF52047">
    <property type="entry name" value="RNI-like"/>
    <property type="match status" value="1"/>
</dbReference>
<dbReference type="Proteomes" id="UP000515158">
    <property type="component" value="Unplaced"/>
</dbReference>
<sequence>MAPHIQPKSLYALSLAHIRNAIGNACEKIHLQYGNYDHPQSSEEVLYLQNYLLSSLPGMVIDELCEETRFSNIYNNTDVRIKLGVYMHPLMKKFSVLQRSWEFRQLDEFWLQKIPSLTRLVVLNLYHVATDEIIEEVSNNCPLLEDINVVSKVENVGNSANQNFNAMKLKFFVSDVGLNHLVKCKRLKIIVTNKTIRSNCGGRMMTHDGFRALLKGLPHLEMVRYGDLGSVIATGMDNVGELSLTYVSDNHPDASHIEAASRLCPHLKHLSLSLPHQDRQSGADTASEDIARSLAQSGLTPSVLELQHFSFNVEIENMFAIKGIHLSSLFLCSMNIITSREVIIIGQNCPNVKNVHIKGLGTEMSSSSFSRSFSQPGPMYRNLKCLYVSGKAWDVEYILQLFLAYATELTGLNIWNETPSPESDKALSKVISQLTFNELKTANFCYGCRLSVETVRKLIYRCPKLTHITVWEHEALQQAEIENIQKEASSRNFDVDLQPLVMN</sequence>
<reference evidence="2" key="1">
    <citation type="submission" date="2025-08" db="UniProtKB">
        <authorList>
            <consortium name="RefSeq"/>
        </authorList>
    </citation>
    <scope>IDENTIFICATION</scope>
    <source>
        <tissue evidence="2">Total insect</tissue>
    </source>
</reference>
<dbReference type="Gene3D" id="3.80.10.10">
    <property type="entry name" value="Ribonuclease Inhibitor"/>
    <property type="match status" value="1"/>
</dbReference>
<dbReference type="InParanoid" id="A0A6P9ABN5"/>
<dbReference type="OrthoDB" id="6367911at2759"/>
<accession>A0A6P9ABN5</accession>
<dbReference type="InterPro" id="IPR032675">
    <property type="entry name" value="LRR_dom_sf"/>
</dbReference>
<proteinExistence type="predicted"/>
<dbReference type="GO" id="GO:0031146">
    <property type="term" value="P:SCF-dependent proteasomal ubiquitin-dependent protein catabolic process"/>
    <property type="evidence" value="ECO:0007669"/>
    <property type="project" value="TreeGrafter"/>
</dbReference>
<dbReference type="GeneID" id="117653759"/>
<evidence type="ECO:0000313" key="2">
    <source>
        <dbReference type="RefSeq" id="XP_034255528.1"/>
    </source>
</evidence>
<evidence type="ECO:0000313" key="1">
    <source>
        <dbReference type="Proteomes" id="UP000515158"/>
    </source>
</evidence>
<keyword evidence="1" id="KW-1185">Reference proteome</keyword>
<dbReference type="AlphaFoldDB" id="A0A6P9ABN5"/>
<dbReference type="RefSeq" id="XP_034255528.1">
    <property type="nucleotide sequence ID" value="XM_034399637.1"/>
</dbReference>
<dbReference type="GO" id="GO:0019005">
    <property type="term" value="C:SCF ubiquitin ligase complex"/>
    <property type="evidence" value="ECO:0007669"/>
    <property type="project" value="TreeGrafter"/>
</dbReference>